<dbReference type="eggNOG" id="COG1561">
    <property type="taxonomic scope" value="Bacteria"/>
</dbReference>
<dbReference type="InterPro" id="IPR013527">
    <property type="entry name" value="YicC-like_N"/>
</dbReference>
<evidence type="ECO:0000259" key="7">
    <source>
        <dbReference type="Pfam" id="PF08340"/>
    </source>
</evidence>
<dbReference type="InterPro" id="IPR005229">
    <property type="entry name" value="YicC/YloC-like"/>
</dbReference>
<dbReference type="AlphaFoldDB" id="M1M651"/>
<evidence type="ECO:0000256" key="4">
    <source>
        <dbReference type="ARBA" id="ARBA00022801"/>
    </source>
</evidence>
<accession>M1M651</accession>
<dbReference type="KEGG" id="kct:CDEE_0568"/>
<organism evidence="8 9">
    <name type="scientific">Candidatus Kinetoplastidibacterium crithidiae TCC036E</name>
    <dbReference type="NCBI Taxonomy" id="1208918"/>
    <lineage>
        <taxon>Bacteria</taxon>
        <taxon>Pseudomonadati</taxon>
        <taxon>Pseudomonadota</taxon>
        <taxon>Betaproteobacteria</taxon>
        <taxon>Candidatus Kinetoplastidibacterium</taxon>
    </lineage>
</organism>
<dbReference type="Pfam" id="PF08340">
    <property type="entry name" value="YicC-like_C"/>
    <property type="match status" value="1"/>
</dbReference>
<feature type="domain" description="Endoribonuclease YicC-like C-terminal" evidence="7">
    <location>
        <begin position="185"/>
        <end position="298"/>
    </location>
</feature>
<evidence type="ECO:0000256" key="3">
    <source>
        <dbReference type="ARBA" id="ARBA00022759"/>
    </source>
</evidence>
<keyword evidence="9" id="KW-1185">Reference proteome</keyword>
<evidence type="ECO:0000256" key="1">
    <source>
        <dbReference type="ARBA" id="ARBA00001968"/>
    </source>
</evidence>
<dbReference type="PATRIC" id="fig|1208918.3.peg.298"/>
<keyword evidence="3" id="KW-0255">Endonuclease</keyword>
<proteinExistence type="inferred from homology"/>
<evidence type="ECO:0000256" key="5">
    <source>
        <dbReference type="ARBA" id="ARBA00035648"/>
    </source>
</evidence>
<dbReference type="PANTHER" id="PTHR30636">
    <property type="entry name" value="UPF0701 PROTEIN YICC"/>
    <property type="match status" value="1"/>
</dbReference>
<evidence type="ECO:0000256" key="2">
    <source>
        <dbReference type="ARBA" id="ARBA00022722"/>
    </source>
</evidence>
<protein>
    <submittedName>
        <fullName evidence="8">YicC-like stress response protein</fullName>
    </submittedName>
</protein>
<dbReference type="HOGENOM" id="CLU_076609_1_0_4"/>
<dbReference type="Pfam" id="PF03755">
    <property type="entry name" value="YicC-like_N"/>
    <property type="match status" value="1"/>
</dbReference>
<keyword evidence="4" id="KW-0378">Hydrolase</keyword>
<name>M1M651_9PROT</name>
<reference evidence="8 9" key="1">
    <citation type="journal article" date="2013" name="Genome Biol. Evol.">
        <title>Genome evolution and phylogenomic analysis of candidatus kinetoplastibacterium, the betaproteobacterial endosymbionts of strigomonas and angomonas.</title>
        <authorList>
            <person name="Alves J.M."/>
            <person name="Serrano M.G."/>
            <person name="Maia da Silva F."/>
            <person name="Voegtly L.J."/>
            <person name="Matveyev A.V."/>
            <person name="Teixeira M.M."/>
            <person name="Camargo E.P."/>
            <person name="Buck G.A."/>
        </authorList>
    </citation>
    <scope>NUCLEOTIDE SEQUENCE [LARGE SCALE GENOMIC DNA]</scope>
    <source>
        <strain evidence="8 9">TCC036E</strain>
    </source>
</reference>
<keyword evidence="2" id="KW-0540">Nuclease</keyword>
<dbReference type="GO" id="GO:0004521">
    <property type="term" value="F:RNA endonuclease activity"/>
    <property type="evidence" value="ECO:0007669"/>
    <property type="project" value="InterPro"/>
</dbReference>
<dbReference type="PANTHER" id="PTHR30636:SF3">
    <property type="entry name" value="UPF0701 PROTEIN YICC"/>
    <property type="match status" value="1"/>
</dbReference>
<gene>
    <name evidence="8" type="ORF">CDEE_0568</name>
</gene>
<dbReference type="STRING" id="1208918.CDEE_0568"/>
<evidence type="ECO:0000259" key="6">
    <source>
        <dbReference type="Pfam" id="PF03755"/>
    </source>
</evidence>
<dbReference type="Proteomes" id="UP000011686">
    <property type="component" value="Chromosome"/>
</dbReference>
<evidence type="ECO:0000313" key="9">
    <source>
        <dbReference type="Proteomes" id="UP000011686"/>
    </source>
</evidence>
<dbReference type="EMBL" id="CP003804">
    <property type="protein sequence ID" value="AGF47600.1"/>
    <property type="molecule type" value="Genomic_DNA"/>
</dbReference>
<dbReference type="InterPro" id="IPR013551">
    <property type="entry name" value="YicC-like_C"/>
</dbReference>
<evidence type="ECO:0000313" key="8">
    <source>
        <dbReference type="EMBL" id="AGF47600.1"/>
    </source>
</evidence>
<sequence>MTGFGCSQIDINKNEIISIEIRSFNNKFLDIKMNVLEEYKNLEKNIRNLITTNISRGKIEIKISKQSNDILEDYSFHAFINNISNKMLFIKKEIPDIRPPTSAELINLFYKNKNNVINSSCPLNENLVIESIILAINNLKEDREREGEALCKIIINYTNNIGKIIKHIEQNAQLSIESFKNKLLKKIEKNFIGVLSNKFDEIDDQEIKDKFIQEIIANVLKVDISEEIDRLNIHLKEMYRTVNEQKCNIGKKIEYLTQEMNREINTIGSKTNTTEISHLAIEIKLLIDKIREQSQNIE</sequence>
<comment type="similarity">
    <text evidence="5">Belongs to the YicC/YloC family.</text>
</comment>
<feature type="domain" description="Endoribonuclease YicC-like N-terminal" evidence="6">
    <location>
        <begin position="1"/>
        <end position="150"/>
    </location>
</feature>
<dbReference type="GO" id="GO:0016787">
    <property type="term" value="F:hydrolase activity"/>
    <property type="evidence" value="ECO:0007669"/>
    <property type="project" value="UniProtKB-KW"/>
</dbReference>
<comment type="cofactor">
    <cofactor evidence="1">
        <name>a divalent metal cation</name>
        <dbReference type="ChEBI" id="CHEBI:60240"/>
    </cofactor>
</comment>